<keyword evidence="11" id="KW-1185">Reference proteome</keyword>
<evidence type="ECO:0000256" key="1">
    <source>
        <dbReference type="ARBA" id="ARBA00009369"/>
    </source>
</evidence>
<evidence type="ECO:0000256" key="2">
    <source>
        <dbReference type="ARBA" id="ARBA00013855"/>
    </source>
</evidence>
<dbReference type="PANTHER" id="PTHR34138">
    <property type="entry name" value="CELL SHAPE-DETERMINING PROTEIN MREC"/>
    <property type="match status" value="1"/>
</dbReference>
<feature type="coiled-coil region" evidence="5">
    <location>
        <begin position="60"/>
        <end position="94"/>
    </location>
</feature>
<sequence>MRKLIEFIVRHRHWLLFLFLETVAFVVLFNDSIYHRAQGMAIANALTGRINSLTGEVRSYMNLREKNRMLLDANARLELEYISLKRAVDAAIADSVHPLLFRPDSLNPQPVEMDYLRAQVVNASYNRVENFMTIDKGRADGVLPEMGVVSATGVVGAVTAASDHYAIVIPIINPKFKLSCRLKGSEYVGSILWEKPGSNVAQLTDLPRHVQLAQGDTVVTSGYSSIFPANLMVGRVGKIKGKDTPLAERNSFSAVPVILSADFGRLTDVYVILNKIDIERQKLEEENDIPKTEAY</sequence>
<comment type="caution">
    <text evidence="9">The sequence shown here is derived from an EMBL/GenBank/DDBJ whole genome shotgun (WGS) entry which is preliminary data.</text>
</comment>
<protein>
    <recommendedName>
        <fullName evidence="2">Cell shape-determining protein MreC</fullName>
    </recommendedName>
    <alternativeName>
        <fullName evidence="4">Cell shape protein MreC</fullName>
    </alternativeName>
</protein>
<keyword evidence="5" id="KW-0175">Coiled coil</keyword>
<dbReference type="Proteomes" id="UP000030146">
    <property type="component" value="Unassembled WGS sequence"/>
</dbReference>
<dbReference type="GeneID" id="57239474"/>
<dbReference type="GO" id="GO:0005886">
    <property type="term" value="C:plasma membrane"/>
    <property type="evidence" value="ECO:0007669"/>
    <property type="project" value="TreeGrafter"/>
</dbReference>
<feature type="transmembrane region" description="Helical" evidence="6">
    <location>
        <begin position="12"/>
        <end position="29"/>
    </location>
</feature>
<dbReference type="GO" id="GO:0008360">
    <property type="term" value="P:regulation of cell shape"/>
    <property type="evidence" value="ECO:0007669"/>
    <property type="project" value="UniProtKB-KW"/>
</dbReference>
<evidence type="ECO:0000313" key="8">
    <source>
        <dbReference type="EMBL" id="KGN84630.1"/>
    </source>
</evidence>
<evidence type="ECO:0000259" key="7">
    <source>
        <dbReference type="Pfam" id="PF04085"/>
    </source>
</evidence>
<reference evidence="8 10" key="1">
    <citation type="submission" date="2014-08" db="EMBL/GenBank/DDBJ databases">
        <title>Porphyromonas gulae strain:COT-052_OH1451 Genome sequencing.</title>
        <authorList>
            <person name="Wallis C."/>
            <person name="Deusch O."/>
            <person name="O'Flynn C."/>
            <person name="Davis I."/>
            <person name="Jospin G."/>
            <person name="Darling A.E."/>
            <person name="Coil D.A."/>
            <person name="Alexiev A."/>
            <person name="Horsfall A."/>
            <person name="Kirkwood N."/>
            <person name="Harris S."/>
            <person name="Eisen J.A."/>
        </authorList>
    </citation>
    <scope>NUCLEOTIDE SEQUENCE [LARGE SCALE GENOMIC DNA]</scope>
    <source>
        <strain evidence="10">COT-052 OH1451</strain>
        <strain evidence="8">COT-052_OH1451</strain>
    </source>
</reference>
<dbReference type="InterPro" id="IPR042175">
    <property type="entry name" value="Cell/Rod_MreC_2"/>
</dbReference>
<dbReference type="InterPro" id="IPR007221">
    <property type="entry name" value="MreC"/>
</dbReference>
<dbReference type="Gene3D" id="2.40.10.340">
    <property type="entry name" value="Rod shape-determining protein MreC, domain 1"/>
    <property type="match status" value="1"/>
</dbReference>
<keyword evidence="6" id="KW-0472">Membrane</keyword>
<evidence type="ECO:0000313" key="10">
    <source>
        <dbReference type="Proteomes" id="UP000030130"/>
    </source>
</evidence>
<dbReference type="Proteomes" id="UP000030130">
    <property type="component" value="Unassembled WGS sequence"/>
</dbReference>
<evidence type="ECO:0000256" key="6">
    <source>
        <dbReference type="SAM" id="Phobius"/>
    </source>
</evidence>
<comment type="similarity">
    <text evidence="1">Belongs to the MreC family.</text>
</comment>
<dbReference type="PANTHER" id="PTHR34138:SF1">
    <property type="entry name" value="CELL SHAPE-DETERMINING PROTEIN MREC"/>
    <property type="match status" value="1"/>
</dbReference>
<name>A0A099WW84_9PORP</name>
<dbReference type="AlphaFoldDB" id="A0A099WW84"/>
<reference evidence="9 11" key="2">
    <citation type="submission" date="2014-08" db="EMBL/GenBank/DDBJ databases">
        <title>Porphyromonas gulae strain:COT-052_OH3439 Genome sequencing.</title>
        <authorList>
            <person name="Wallis C."/>
            <person name="Deusch O."/>
            <person name="O'Flynn C."/>
            <person name="Davis I."/>
            <person name="Jospin G."/>
            <person name="Darling A.E."/>
            <person name="Coil D.A."/>
            <person name="Alexiev A."/>
            <person name="Horsfall A."/>
            <person name="Kirkwood N."/>
            <person name="Harris S."/>
            <person name="Eisen J.A."/>
        </authorList>
    </citation>
    <scope>NUCLEOTIDE SEQUENCE [LARGE SCALE GENOMIC DNA]</scope>
    <source>
        <strain evidence="11">COT-052 OH3439</strain>
        <strain evidence="9">COT-052_OH3439</strain>
    </source>
</reference>
<evidence type="ECO:0000256" key="3">
    <source>
        <dbReference type="ARBA" id="ARBA00022960"/>
    </source>
</evidence>
<evidence type="ECO:0000256" key="4">
    <source>
        <dbReference type="ARBA" id="ARBA00032089"/>
    </source>
</evidence>
<dbReference type="Pfam" id="PF04085">
    <property type="entry name" value="MreC"/>
    <property type="match status" value="1"/>
</dbReference>
<dbReference type="PATRIC" id="fig|111105.18.peg.949"/>
<dbReference type="Gene3D" id="2.40.10.350">
    <property type="entry name" value="Rod shape-determining protein MreC, domain 2"/>
    <property type="match status" value="1"/>
</dbReference>
<organism evidence="9 11">
    <name type="scientific">Porphyromonas gulae</name>
    <dbReference type="NCBI Taxonomy" id="111105"/>
    <lineage>
        <taxon>Bacteria</taxon>
        <taxon>Pseudomonadati</taxon>
        <taxon>Bacteroidota</taxon>
        <taxon>Bacteroidia</taxon>
        <taxon>Bacteroidales</taxon>
        <taxon>Porphyromonadaceae</taxon>
        <taxon>Porphyromonas</taxon>
    </lineage>
</organism>
<dbReference type="EMBL" id="JRAI01000067">
    <property type="protein sequence ID" value="KGN84630.1"/>
    <property type="molecule type" value="Genomic_DNA"/>
</dbReference>
<proteinExistence type="inferred from homology"/>
<dbReference type="eggNOG" id="COG1792">
    <property type="taxonomic scope" value="Bacteria"/>
</dbReference>
<gene>
    <name evidence="8" type="ORF">HR08_08690</name>
    <name evidence="9" type="ORF">HR15_10510</name>
</gene>
<dbReference type="NCBIfam" id="NF010532">
    <property type="entry name" value="PRK13922.9-3"/>
    <property type="match status" value="1"/>
</dbReference>
<evidence type="ECO:0000313" key="9">
    <source>
        <dbReference type="EMBL" id="KGN84781.1"/>
    </source>
</evidence>
<dbReference type="InterPro" id="IPR042177">
    <property type="entry name" value="Cell/Rod_1"/>
</dbReference>
<keyword evidence="3" id="KW-0133">Cell shape</keyword>
<keyword evidence="6" id="KW-0812">Transmembrane</keyword>
<dbReference type="EMBL" id="JRAK01000139">
    <property type="protein sequence ID" value="KGN84781.1"/>
    <property type="molecule type" value="Genomic_DNA"/>
</dbReference>
<dbReference type="STRING" id="111105.HR09_10920"/>
<dbReference type="OrthoDB" id="9811827at2"/>
<evidence type="ECO:0000313" key="11">
    <source>
        <dbReference type="Proteomes" id="UP000030146"/>
    </source>
</evidence>
<evidence type="ECO:0000256" key="5">
    <source>
        <dbReference type="SAM" id="Coils"/>
    </source>
</evidence>
<dbReference type="InterPro" id="IPR055342">
    <property type="entry name" value="MreC_beta-barrel_core"/>
</dbReference>
<accession>A0A099WW84</accession>
<keyword evidence="6" id="KW-1133">Transmembrane helix</keyword>
<feature type="domain" description="Rod shape-determining protein MreC beta-barrel core" evidence="7">
    <location>
        <begin position="120"/>
        <end position="272"/>
    </location>
</feature>
<dbReference type="RefSeq" id="WP_039418571.1">
    <property type="nucleotide sequence ID" value="NZ_CALUCC010000251.1"/>
</dbReference>